<evidence type="ECO:0000256" key="4">
    <source>
        <dbReference type="PIRSR" id="PIRSR613078-3"/>
    </source>
</evidence>
<accession>A0A0S6UGG0</accession>
<organism evidence="5">
    <name type="scientific">Moorella thermoacetica Y72</name>
    <dbReference type="NCBI Taxonomy" id="1325331"/>
    <lineage>
        <taxon>Bacteria</taxon>
        <taxon>Bacillati</taxon>
        <taxon>Bacillota</taxon>
        <taxon>Clostridia</taxon>
        <taxon>Neomoorellales</taxon>
        <taxon>Neomoorellaceae</taxon>
        <taxon>Neomoorella</taxon>
    </lineage>
</organism>
<gene>
    <name evidence="5" type="ORF">MTY_2191</name>
</gene>
<evidence type="ECO:0000256" key="3">
    <source>
        <dbReference type="PIRSR" id="PIRSR613078-2"/>
    </source>
</evidence>
<dbReference type="InterPro" id="IPR003094">
    <property type="entry name" value="6Pfruct_kin"/>
</dbReference>
<dbReference type="InterPro" id="IPR001345">
    <property type="entry name" value="PG/BPGM_mutase_AS"/>
</dbReference>
<feature type="site" description="Transition state stabilizer" evidence="4">
    <location>
        <position position="152"/>
    </location>
</feature>
<dbReference type="SUPFAM" id="SSF53254">
    <property type="entry name" value="Phosphoglycerate mutase-like"/>
    <property type="match status" value="1"/>
</dbReference>
<dbReference type="EC" id="3.1.3.73" evidence="1"/>
<evidence type="ECO:0000256" key="1">
    <source>
        <dbReference type="NCBIfam" id="TIGR03162"/>
    </source>
</evidence>
<feature type="active site" description="Proton donor/acceptor" evidence="2">
    <location>
        <position position="84"/>
    </location>
</feature>
<dbReference type="Pfam" id="PF00300">
    <property type="entry name" value="His_Phos_1"/>
    <property type="match status" value="1"/>
</dbReference>
<dbReference type="GO" id="GO:0043755">
    <property type="term" value="F:alpha-ribazole phosphatase activity"/>
    <property type="evidence" value="ECO:0007669"/>
    <property type="project" value="UniProtKB-UniRule"/>
</dbReference>
<dbReference type="CDD" id="cd07067">
    <property type="entry name" value="HP_PGM_like"/>
    <property type="match status" value="1"/>
</dbReference>
<evidence type="ECO:0000256" key="2">
    <source>
        <dbReference type="PIRSR" id="PIRSR613078-1"/>
    </source>
</evidence>
<feature type="binding site" evidence="3">
    <location>
        <position position="60"/>
    </location>
    <ligand>
        <name>substrate</name>
    </ligand>
</feature>
<dbReference type="GO" id="GO:0009236">
    <property type="term" value="P:cobalamin biosynthetic process"/>
    <property type="evidence" value="ECO:0007669"/>
    <property type="project" value="UniProtKB-UniRule"/>
</dbReference>
<name>A0A0S6UGG0_NEOTH</name>
<dbReference type="InterPro" id="IPR013078">
    <property type="entry name" value="His_Pase_superF_clade-1"/>
</dbReference>
<dbReference type="EMBL" id="DF238840">
    <property type="protein sequence ID" value="GAF26851.1"/>
    <property type="molecule type" value="Genomic_DNA"/>
</dbReference>
<protein>
    <recommendedName>
        <fullName evidence="1">Alpha-ribazole phosphatase</fullName>
        <ecNumber evidence="1">3.1.3.73</ecNumber>
    </recommendedName>
</protein>
<dbReference type="Gene3D" id="3.40.50.1240">
    <property type="entry name" value="Phosphoglycerate mutase-like"/>
    <property type="match status" value="1"/>
</dbReference>
<feature type="binding site" evidence="3">
    <location>
        <begin position="10"/>
        <end position="17"/>
    </location>
    <ligand>
        <name>substrate</name>
    </ligand>
</feature>
<dbReference type="InterPro" id="IPR029033">
    <property type="entry name" value="His_PPase_superfam"/>
</dbReference>
<dbReference type="Proteomes" id="UP000063718">
    <property type="component" value="Unassembled WGS sequence"/>
</dbReference>
<dbReference type="PRINTS" id="PR00991">
    <property type="entry name" value="6PFRUCTKNASE"/>
</dbReference>
<dbReference type="PANTHER" id="PTHR48100">
    <property type="entry name" value="BROAD-SPECIFICITY PHOSPHATASE YOR283W-RELATED"/>
    <property type="match status" value="1"/>
</dbReference>
<evidence type="ECO:0000313" key="5">
    <source>
        <dbReference type="EMBL" id="GAF26851.1"/>
    </source>
</evidence>
<dbReference type="GO" id="GO:0005524">
    <property type="term" value="F:ATP binding"/>
    <property type="evidence" value="ECO:0007669"/>
    <property type="project" value="InterPro"/>
</dbReference>
<dbReference type="PROSITE" id="PS00175">
    <property type="entry name" value="PG_MUTASE"/>
    <property type="match status" value="1"/>
</dbReference>
<dbReference type="RefSeq" id="WP_025774568.1">
    <property type="nucleotide sequence ID" value="NZ_DF238840.1"/>
</dbReference>
<dbReference type="GO" id="GO:0006003">
    <property type="term" value="P:fructose 2,6-bisphosphate metabolic process"/>
    <property type="evidence" value="ECO:0007669"/>
    <property type="project" value="InterPro"/>
</dbReference>
<dbReference type="SMART" id="SM00855">
    <property type="entry name" value="PGAM"/>
    <property type="match status" value="1"/>
</dbReference>
<feature type="active site" description="Tele-phosphohistidine intermediate" evidence="2">
    <location>
        <position position="11"/>
    </location>
</feature>
<dbReference type="NCBIfam" id="TIGR03162">
    <property type="entry name" value="ribazole_cobC"/>
    <property type="match status" value="1"/>
</dbReference>
<dbReference type="InterPro" id="IPR017578">
    <property type="entry name" value="Ribazole_CobC"/>
</dbReference>
<dbReference type="InterPro" id="IPR050275">
    <property type="entry name" value="PGM_Phosphatase"/>
</dbReference>
<sequence length="214" mass="23927">MQSTRVYLVRHGETEWNNSGRYQGHSDIALSPNGRRQAELLRERFCRVHLDAVFTSDLRRARETAAIIAAPHGLKINEVPALREINFGVWEGLTYQEIIANYPREWEVWRQDPGATIIPGGESFQQVKERALAAFNGILDRERGRNLLVVAHGGSLRALICGILGLDLTAVWRFRLDNTGVSVVDCYGVHQILVLLNDTHHLEDLGGPDGSGIL</sequence>
<reference evidence="5" key="1">
    <citation type="journal article" date="2014" name="Gene">
        <title>Genome-guided analysis of transformation efficiency and carbon dioxide assimilation by Moorella thermoacetica Y72.</title>
        <authorList>
            <person name="Tsukahara K."/>
            <person name="Kita A."/>
            <person name="Nakashimada Y."/>
            <person name="Hoshino T."/>
            <person name="Murakami K."/>
        </authorList>
    </citation>
    <scope>NUCLEOTIDE SEQUENCE [LARGE SCALE GENOMIC DNA]</scope>
    <source>
        <strain evidence="5">Y72</strain>
    </source>
</reference>
<proteinExistence type="predicted"/>
<dbReference type="AlphaFoldDB" id="A0A0S6UGG0"/>